<dbReference type="InterPro" id="IPR016024">
    <property type="entry name" value="ARM-type_fold"/>
</dbReference>
<feature type="domain" description="Maestro-like HEAT-repeats" evidence="2">
    <location>
        <begin position="446"/>
        <end position="657"/>
    </location>
</feature>
<dbReference type="InterPro" id="IPR055406">
    <property type="entry name" value="HEAT_Maestro"/>
</dbReference>
<dbReference type="GO" id="GO:0010737">
    <property type="term" value="P:protein kinase A signaling"/>
    <property type="evidence" value="ECO:0007669"/>
    <property type="project" value="Ensembl"/>
</dbReference>
<dbReference type="Pfam" id="PF23210">
    <property type="entry name" value="HEAT_Maestro_2"/>
    <property type="match status" value="1"/>
</dbReference>
<dbReference type="GeneTree" id="ENSGT00940000161231"/>
<dbReference type="AlphaFoldDB" id="A0A8C6ASC6"/>
<dbReference type="GO" id="GO:0097225">
    <property type="term" value="C:sperm midpiece"/>
    <property type="evidence" value="ECO:0007669"/>
    <property type="project" value="Ensembl"/>
</dbReference>
<dbReference type="SUPFAM" id="SSF48371">
    <property type="entry name" value="ARM repeat"/>
    <property type="match status" value="1"/>
</dbReference>
<evidence type="ECO:0000259" key="2">
    <source>
        <dbReference type="Pfam" id="PF21047"/>
    </source>
</evidence>
<evidence type="ECO:0000256" key="1">
    <source>
        <dbReference type="ARBA" id="ARBA00022737"/>
    </source>
</evidence>
<proteinExistence type="predicted"/>
<sequence length="1123" mass="127535">MKKNKQSLHLALCFPQVLWPRILTFVVPAEYTGTLKYLFNTIRILFMAERKKNNAKESTALVISTGAVKLPSPQQLLARLLVISMLASLGKLRGVGAIGLLKILPEIIHPNLVELWKTRIPELLQPLEDTREWDQSRYWKINDVAWTIQLSRDFNQQMDSYGNTSVEKKFLWKALGTTLASCQDTDFVSSQIKEALAAPNTWGINGITSILGYCAKNHFEIVLKVLKTFQDREKFFMNRCKGIFSGKKSLTKTDVMVIYGAMALHAPKRQLLPRLDQDIVSQVISLWPVLGMAVMNKFYKKYTETGIAVQDAEDEKFKFSYKEVLLSYMLDFIRDEPLDSLASPVRWKVLIAIRYLSKLKPQLSLNDHLNILEENIRKLLPLPPLEKLKNEGKTDKDTEHIHFLYERSMDALGKLLRTMMWDNVKAEDCQEMVNLLRMWFVSQKEWERERAFQITAKALTNDIEAPENFKIGSLLGLLVPQSCDTLPSIRQAAASSAIGLFCIKGIRLEVERLQDLQEGLQCDDVQVQIKISSKIAKIVSRLIPSEEMLMFLGETLDGLESLNPTCTKACGICMIAALKEQGAALEDQLLEILGIIYHHMPVLRQKEESFQFMLEAISQIASFHMDAVVANLLQKPLDTKTLWKALAENPASSGKLLQALIDKLENELEDDLAGTEAISVACAIHEVVSTGTPVAGLYPKLFTLFLKLVSCTLGQKMPTSTLNRCRRVMQQGERQQIADPCRLSTTTLKCVQAQAMKEGLAKESDEGDNMWTLLSSPSRHHIGVCALARSMAAWQHRLIPDITEQLFPSLTSSSENYRITGAAFFSELMKEPILWKHGNLQDVLILMDQTAWDSNAILRQMAIRALGNSASGAPHKVKGKHKQIKLESIVRGLYHLAYTKVVCESLKALKKILELLTDRDVSFYFKEIVLQTRTFFEDEQDEVRLTAVLLFENLASLTGRRWKIFFAEEIKKSMISFLLHLWDPNPRIRTARREVLIICVPFLGLQELYGVLDHLLDGQDLPRARDFYRQFCVKLGSAKKNQEILWILHTHSFTFFSSSWELITSVATKLTDAIVLNLTYQYVELIENRLQALRKGPCMSVQRAAEAALQTLSRRCKEMSIHP</sequence>
<feature type="domain" description="Maestro/Maestro-like HEAT-repeats" evidence="4">
    <location>
        <begin position="844"/>
        <end position="1112"/>
    </location>
</feature>
<gene>
    <name evidence="5" type="primary">MROH2B</name>
</gene>
<reference evidence="5" key="2">
    <citation type="submission" date="2025-09" db="UniProtKB">
        <authorList>
            <consortium name="Ensembl"/>
        </authorList>
    </citation>
    <scope>IDENTIFICATION</scope>
</reference>
<protein>
    <submittedName>
        <fullName evidence="5">Maestro heat like repeat family member 2B</fullName>
    </submittedName>
</protein>
<dbReference type="PANTHER" id="PTHR23120:SF22">
    <property type="entry name" value="MAESTRO HEAT-LIKE REPEAT-CONTAINING PROTEIN FAMILY MEMBER 2B"/>
    <property type="match status" value="1"/>
</dbReference>
<reference evidence="5" key="1">
    <citation type="submission" date="2025-08" db="UniProtKB">
        <authorList>
            <consortium name="Ensembl"/>
        </authorList>
    </citation>
    <scope>IDENTIFICATION</scope>
</reference>
<evidence type="ECO:0000259" key="3">
    <source>
        <dbReference type="Pfam" id="PF23210"/>
    </source>
</evidence>
<dbReference type="Pfam" id="PF23227">
    <property type="entry name" value="HEAT_MROH2B_C"/>
    <property type="match status" value="1"/>
</dbReference>
<evidence type="ECO:0000313" key="5">
    <source>
        <dbReference type="Ensembl" id="ENSMMNP00015005309.1"/>
    </source>
</evidence>
<dbReference type="InterPro" id="IPR048465">
    <property type="entry name" value="Maestro-like_HEAT"/>
</dbReference>
<dbReference type="InterPro" id="IPR011989">
    <property type="entry name" value="ARM-like"/>
</dbReference>
<accession>A0A8C6ASC6</accession>
<name>A0A8C6ASC6_MONMO</name>
<organism evidence="5 6">
    <name type="scientific">Monodon monoceros</name>
    <name type="common">Narwhal</name>
    <name type="synonym">Ceratodon monodon</name>
    <dbReference type="NCBI Taxonomy" id="40151"/>
    <lineage>
        <taxon>Eukaryota</taxon>
        <taxon>Metazoa</taxon>
        <taxon>Chordata</taxon>
        <taxon>Craniata</taxon>
        <taxon>Vertebrata</taxon>
        <taxon>Euteleostomi</taxon>
        <taxon>Mammalia</taxon>
        <taxon>Eutheria</taxon>
        <taxon>Laurasiatheria</taxon>
        <taxon>Artiodactyla</taxon>
        <taxon>Whippomorpha</taxon>
        <taxon>Cetacea</taxon>
        <taxon>Odontoceti</taxon>
        <taxon>Monodontidae</taxon>
        <taxon>Monodon</taxon>
    </lineage>
</organism>
<dbReference type="GO" id="GO:0001669">
    <property type="term" value="C:acrosomal vesicle"/>
    <property type="evidence" value="ECO:0007669"/>
    <property type="project" value="Ensembl"/>
</dbReference>
<evidence type="ECO:0000313" key="6">
    <source>
        <dbReference type="Proteomes" id="UP000694561"/>
    </source>
</evidence>
<dbReference type="Gene3D" id="1.25.10.10">
    <property type="entry name" value="Leucine-rich Repeat Variant"/>
    <property type="match status" value="1"/>
</dbReference>
<dbReference type="PANTHER" id="PTHR23120">
    <property type="entry name" value="MAESTRO-RELATED HEAT DOMAIN-CONTAINING"/>
    <property type="match status" value="1"/>
</dbReference>
<keyword evidence="1" id="KW-0677">Repeat</keyword>
<dbReference type="InterPro" id="IPR055408">
    <property type="entry name" value="HEAT_MROH2B-like"/>
</dbReference>
<evidence type="ECO:0000259" key="4">
    <source>
        <dbReference type="Pfam" id="PF23227"/>
    </source>
</evidence>
<dbReference type="Ensembl" id="ENSMMNT00015005826.1">
    <property type="protein sequence ID" value="ENSMMNP00015005309.1"/>
    <property type="gene ID" value="ENSMMNG00015003995.1"/>
</dbReference>
<dbReference type="Proteomes" id="UP000694561">
    <property type="component" value="Unplaced"/>
</dbReference>
<dbReference type="InterPro" id="IPR045206">
    <property type="entry name" value="Maestro_heat-like_prot"/>
</dbReference>
<feature type="domain" description="MROH2B-like HEAT-repeats" evidence="3">
    <location>
        <begin position="15"/>
        <end position="422"/>
    </location>
</feature>
<keyword evidence="6" id="KW-1185">Reference proteome</keyword>
<dbReference type="Pfam" id="PF21047">
    <property type="entry name" value="HEAT_Maestro"/>
    <property type="match status" value="1"/>
</dbReference>